<evidence type="ECO:0008006" key="5">
    <source>
        <dbReference type="Google" id="ProtNLM"/>
    </source>
</evidence>
<dbReference type="PATRIC" id="fig|314722.6.peg.3133"/>
<dbReference type="KEGG" id="psuw:WQ53_14455"/>
<sequence>MPLPSRTILLSVFALAASATAMPINQATPNTSPAEDDTPVHVRCAQLRPGMNYREALALMGREPDSTLSAHSAAGPEGDPPAGSYAVDFWNGTDAQGQAVVSSVRYSGGMVESVECGRTTRSPEPPQASSPSSSGT</sequence>
<dbReference type="AlphaFoldDB" id="A0A0E3UP59"/>
<gene>
    <name evidence="3" type="ORF">WQ53_14455</name>
</gene>
<proteinExistence type="predicted"/>
<name>A0A0E3UP59_9GAMM</name>
<accession>A0A0E3UP59</accession>
<feature type="chain" id="PRO_5002413138" description="Secreted protein" evidence="2">
    <location>
        <begin position="22"/>
        <end position="136"/>
    </location>
</feature>
<feature type="region of interest" description="Disordered" evidence="1">
    <location>
        <begin position="64"/>
        <end position="89"/>
    </location>
</feature>
<organism evidence="3 4">
    <name type="scientific">Pseudoxanthomonas suwonensis</name>
    <dbReference type="NCBI Taxonomy" id="314722"/>
    <lineage>
        <taxon>Bacteria</taxon>
        <taxon>Pseudomonadati</taxon>
        <taxon>Pseudomonadota</taxon>
        <taxon>Gammaproteobacteria</taxon>
        <taxon>Lysobacterales</taxon>
        <taxon>Lysobacteraceae</taxon>
        <taxon>Pseudoxanthomonas</taxon>
    </lineage>
</organism>
<protein>
    <recommendedName>
        <fullName evidence="5">Secreted protein</fullName>
    </recommendedName>
</protein>
<evidence type="ECO:0000256" key="2">
    <source>
        <dbReference type="SAM" id="SignalP"/>
    </source>
</evidence>
<dbReference type="Proteomes" id="UP000033067">
    <property type="component" value="Chromosome"/>
</dbReference>
<evidence type="ECO:0000313" key="3">
    <source>
        <dbReference type="EMBL" id="AKC87781.1"/>
    </source>
</evidence>
<feature type="signal peptide" evidence="2">
    <location>
        <begin position="1"/>
        <end position="21"/>
    </location>
</feature>
<evidence type="ECO:0000256" key="1">
    <source>
        <dbReference type="SAM" id="MobiDB-lite"/>
    </source>
</evidence>
<evidence type="ECO:0000313" key="4">
    <source>
        <dbReference type="Proteomes" id="UP000033067"/>
    </source>
</evidence>
<feature type="region of interest" description="Disordered" evidence="1">
    <location>
        <begin position="114"/>
        <end position="136"/>
    </location>
</feature>
<dbReference type="EMBL" id="CP011144">
    <property type="protein sequence ID" value="AKC87781.1"/>
    <property type="molecule type" value="Genomic_DNA"/>
</dbReference>
<reference evidence="3 4" key="1">
    <citation type="journal article" date="2015" name="Genome Announc.">
        <title>Complete Genome Sequence of Pseudoxanthomonas suwonensis Strain J1, a Cellulose-Degrading Bacterium Isolated from Leaf- and Wood-Enriched Soil.</title>
        <authorList>
            <person name="Hou L."/>
            <person name="Jiang J."/>
            <person name="Xu Z."/>
            <person name="Zhou Y."/>
            <person name="Leung F.C."/>
        </authorList>
    </citation>
    <scope>NUCLEOTIDE SEQUENCE [LARGE SCALE GENOMIC DNA]</scope>
    <source>
        <strain evidence="3 4">J1</strain>
    </source>
</reference>
<dbReference type="RefSeq" id="WP_052633393.1">
    <property type="nucleotide sequence ID" value="NZ_CP011144.1"/>
</dbReference>
<keyword evidence="4" id="KW-1185">Reference proteome</keyword>
<keyword evidence="2" id="KW-0732">Signal</keyword>